<dbReference type="Proteomes" id="UP000435112">
    <property type="component" value="Unassembled WGS sequence"/>
</dbReference>
<proteinExistence type="predicted"/>
<reference evidence="2 3" key="1">
    <citation type="submission" date="2018-09" db="EMBL/GenBank/DDBJ databases">
        <title>Genomic investigation of the strawberry pathogen Phytophthora fragariae indicates pathogenicity is determined by transcriptional variation in three key races.</title>
        <authorList>
            <person name="Adams T.M."/>
            <person name="Armitage A.D."/>
            <person name="Sobczyk M.K."/>
            <person name="Bates H.J."/>
            <person name="Dunwell J.M."/>
            <person name="Nellist C.F."/>
            <person name="Harrison R.J."/>
        </authorList>
    </citation>
    <scope>NUCLEOTIDE SEQUENCE [LARGE SCALE GENOMIC DNA]</scope>
    <source>
        <strain evidence="2 3">SCRP324</strain>
    </source>
</reference>
<sequence length="99" mass="11160">MIQKEVDPWLADQISDKAMVTMLISVLFPILPTCPGWLFPRIAPTDRRQFSPQDYCVDLITEDNVRALLDSRPWEVLERADDADSIYFEDDVGGGVSGS</sequence>
<gene>
    <name evidence="2" type="ORF">PR002_g32981</name>
</gene>
<evidence type="ECO:0000313" key="2">
    <source>
        <dbReference type="EMBL" id="KAE8951414.1"/>
    </source>
</evidence>
<accession>A0A6A3FYZ6</accession>
<dbReference type="OrthoDB" id="125247at2759"/>
<protein>
    <submittedName>
        <fullName evidence="2">Uncharacterized protein</fullName>
    </submittedName>
</protein>
<dbReference type="AlphaFoldDB" id="A0A6A3FYZ6"/>
<name>A0A6A3FYZ6_9STRA</name>
<keyword evidence="1" id="KW-0812">Transmembrane</keyword>
<feature type="transmembrane region" description="Helical" evidence="1">
    <location>
        <begin position="20"/>
        <end position="39"/>
    </location>
</feature>
<keyword evidence="1" id="KW-0472">Membrane</keyword>
<organism evidence="2 3">
    <name type="scientific">Phytophthora rubi</name>
    <dbReference type="NCBI Taxonomy" id="129364"/>
    <lineage>
        <taxon>Eukaryota</taxon>
        <taxon>Sar</taxon>
        <taxon>Stramenopiles</taxon>
        <taxon>Oomycota</taxon>
        <taxon>Peronosporomycetes</taxon>
        <taxon>Peronosporales</taxon>
        <taxon>Peronosporaceae</taxon>
        <taxon>Phytophthora</taxon>
    </lineage>
</organism>
<dbReference type="EMBL" id="QXFU01012664">
    <property type="protein sequence ID" value="KAE8951414.1"/>
    <property type="molecule type" value="Genomic_DNA"/>
</dbReference>
<keyword evidence="1" id="KW-1133">Transmembrane helix</keyword>
<evidence type="ECO:0000256" key="1">
    <source>
        <dbReference type="SAM" id="Phobius"/>
    </source>
</evidence>
<comment type="caution">
    <text evidence="2">The sequence shown here is derived from an EMBL/GenBank/DDBJ whole genome shotgun (WGS) entry which is preliminary data.</text>
</comment>
<evidence type="ECO:0000313" key="3">
    <source>
        <dbReference type="Proteomes" id="UP000435112"/>
    </source>
</evidence>